<dbReference type="Proteomes" id="UP001165960">
    <property type="component" value="Unassembled WGS sequence"/>
</dbReference>
<protein>
    <submittedName>
        <fullName evidence="1">Uncharacterized protein</fullName>
    </submittedName>
</protein>
<organism evidence="1 2">
    <name type="scientific">Entomophthora muscae</name>
    <dbReference type="NCBI Taxonomy" id="34485"/>
    <lineage>
        <taxon>Eukaryota</taxon>
        <taxon>Fungi</taxon>
        <taxon>Fungi incertae sedis</taxon>
        <taxon>Zoopagomycota</taxon>
        <taxon>Entomophthoromycotina</taxon>
        <taxon>Entomophthoromycetes</taxon>
        <taxon>Entomophthorales</taxon>
        <taxon>Entomophthoraceae</taxon>
        <taxon>Entomophthora</taxon>
    </lineage>
</organism>
<comment type="caution">
    <text evidence="1">The sequence shown here is derived from an EMBL/GenBank/DDBJ whole genome shotgun (WGS) entry which is preliminary data.</text>
</comment>
<accession>A0ACC2RSS4</accession>
<reference evidence="1" key="1">
    <citation type="submission" date="2022-04" db="EMBL/GenBank/DDBJ databases">
        <title>Genome of the entomopathogenic fungus Entomophthora muscae.</title>
        <authorList>
            <person name="Elya C."/>
            <person name="Lovett B.R."/>
            <person name="Lee E."/>
            <person name="Macias A.M."/>
            <person name="Hajek A.E."/>
            <person name="De Bivort B.L."/>
            <person name="Kasson M.T."/>
            <person name="De Fine Licht H.H."/>
            <person name="Stajich J.E."/>
        </authorList>
    </citation>
    <scope>NUCLEOTIDE SEQUENCE</scope>
    <source>
        <strain evidence="1">Berkeley</strain>
    </source>
</reference>
<name>A0ACC2RSS4_9FUNG</name>
<evidence type="ECO:0000313" key="1">
    <source>
        <dbReference type="EMBL" id="KAJ9053104.1"/>
    </source>
</evidence>
<evidence type="ECO:0000313" key="2">
    <source>
        <dbReference type="Proteomes" id="UP001165960"/>
    </source>
</evidence>
<gene>
    <name evidence="1" type="ORF">DSO57_1027542</name>
</gene>
<dbReference type="EMBL" id="QTSX02006558">
    <property type="protein sequence ID" value="KAJ9053104.1"/>
    <property type="molecule type" value="Genomic_DNA"/>
</dbReference>
<proteinExistence type="predicted"/>
<sequence>METDKQYDISASDATAEEEPAVLKDTDVAPTHTESESVGQDDAVPDKPGPTPTTVEFVQVSAPVSTVSGNKCESLLDSAPLKSNE</sequence>
<keyword evidence="2" id="KW-1185">Reference proteome</keyword>